<evidence type="ECO:0000259" key="4">
    <source>
        <dbReference type="Pfam" id="PF13505"/>
    </source>
</evidence>
<accession>A0A538TRM8</accession>
<evidence type="ECO:0000256" key="2">
    <source>
        <dbReference type="SAM" id="MobiDB-lite"/>
    </source>
</evidence>
<dbReference type="Pfam" id="PF13505">
    <property type="entry name" value="OMP_b-brl"/>
    <property type="match status" value="1"/>
</dbReference>
<sequence>MRARRGRRRQNARPQRPERPSRAVRFVVPFQTVPGQASGRDVVAESSPSRHAEVTMLARTLAVSLSVALLTLLSATGASAGSYPHERDGMVLGFNVGGGSAGISATGLDSNREGGFGGNFRVGYAFSPQVAAGLEGNLWTKSVDNETWTFSFGGPALTYYPGATGFFVRGGVGVGTADYSVDQGGGVTTSVSDDGFGFLVGTGYEWRLGHKFALGPQFDYAHAKVNTDFSVNYFNFTMGLNWYF</sequence>
<dbReference type="SUPFAM" id="SSF56925">
    <property type="entry name" value="OMPA-like"/>
    <property type="match status" value="1"/>
</dbReference>
<dbReference type="InterPro" id="IPR027385">
    <property type="entry name" value="Beta-barrel_OMP"/>
</dbReference>
<feature type="compositionally biased region" description="Basic residues" evidence="2">
    <location>
        <begin position="1"/>
        <end position="11"/>
    </location>
</feature>
<keyword evidence="3" id="KW-0812">Transmembrane</keyword>
<evidence type="ECO:0000256" key="3">
    <source>
        <dbReference type="SAM" id="Phobius"/>
    </source>
</evidence>
<feature type="domain" description="Outer membrane protein beta-barrel" evidence="4">
    <location>
        <begin position="68"/>
        <end position="244"/>
    </location>
</feature>
<comment type="caution">
    <text evidence="5">The sequence shown here is derived from an EMBL/GenBank/DDBJ whole genome shotgun (WGS) entry which is preliminary data.</text>
</comment>
<dbReference type="EMBL" id="VBOZ01000009">
    <property type="protein sequence ID" value="TMQ66281.1"/>
    <property type="molecule type" value="Genomic_DNA"/>
</dbReference>
<protein>
    <submittedName>
        <fullName evidence="5">Porin family protein</fullName>
    </submittedName>
</protein>
<evidence type="ECO:0000313" key="6">
    <source>
        <dbReference type="Proteomes" id="UP000317691"/>
    </source>
</evidence>
<reference evidence="5 6" key="1">
    <citation type="journal article" date="2019" name="Nat. Microbiol.">
        <title>Mediterranean grassland soil C-N compound turnover is dependent on rainfall and depth, and is mediated by genomically divergent microorganisms.</title>
        <authorList>
            <person name="Diamond S."/>
            <person name="Andeer P.F."/>
            <person name="Li Z."/>
            <person name="Crits-Christoph A."/>
            <person name="Burstein D."/>
            <person name="Anantharaman K."/>
            <person name="Lane K.R."/>
            <person name="Thomas B.C."/>
            <person name="Pan C."/>
            <person name="Northen T.R."/>
            <person name="Banfield J.F."/>
        </authorList>
    </citation>
    <scope>NUCLEOTIDE SEQUENCE [LARGE SCALE GENOMIC DNA]</scope>
    <source>
        <strain evidence="5">WS_9</strain>
    </source>
</reference>
<dbReference type="AlphaFoldDB" id="A0A538TRM8"/>
<feature type="region of interest" description="Disordered" evidence="2">
    <location>
        <begin position="1"/>
        <end position="20"/>
    </location>
</feature>
<organism evidence="5 6">
    <name type="scientific">Eiseniibacteriota bacterium</name>
    <dbReference type="NCBI Taxonomy" id="2212470"/>
    <lineage>
        <taxon>Bacteria</taxon>
        <taxon>Candidatus Eiseniibacteriota</taxon>
    </lineage>
</organism>
<evidence type="ECO:0000256" key="1">
    <source>
        <dbReference type="ARBA" id="ARBA00022729"/>
    </source>
</evidence>
<keyword evidence="1" id="KW-0732">Signal</keyword>
<name>A0A538TRM8_UNCEI</name>
<keyword evidence="3" id="KW-0472">Membrane</keyword>
<dbReference type="InterPro" id="IPR011250">
    <property type="entry name" value="OMP/PagP_B-barrel"/>
</dbReference>
<gene>
    <name evidence="5" type="ORF">E6K79_02710</name>
</gene>
<feature type="transmembrane region" description="Helical" evidence="3">
    <location>
        <begin position="56"/>
        <end position="75"/>
    </location>
</feature>
<keyword evidence="3" id="KW-1133">Transmembrane helix</keyword>
<dbReference type="Gene3D" id="2.40.160.20">
    <property type="match status" value="1"/>
</dbReference>
<evidence type="ECO:0000313" key="5">
    <source>
        <dbReference type="EMBL" id="TMQ66281.1"/>
    </source>
</evidence>
<proteinExistence type="predicted"/>
<dbReference type="Proteomes" id="UP000317691">
    <property type="component" value="Unassembled WGS sequence"/>
</dbReference>